<sequence>MVGVDPQSFLDIQKIPKIQKGAKYALENLIVEGCLALEFSSMRDKLRELGVGYIFTEPEECNLTLVRKFYAKWDTLFREITKVKIRGQVVRFTYKRFNAFLGIPIVDPSEHIIFLERSPYRDIRHTLC</sequence>
<accession>A0ABS8STT6</accession>
<protein>
    <submittedName>
        <fullName evidence="1">Uncharacterized protein</fullName>
    </submittedName>
</protein>
<evidence type="ECO:0000313" key="1">
    <source>
        <dbReference type="EMBL" id="MCD7462323.1"/>
    </source>
</evidence>
<evidence type="ECO:0000313" key="2">
    <source>
        <dbReference type="Proteomes" id="UP000823775"/>
    </source>
</evidence>
<proteinExistence type="predicted"/>
<organism evidence="1 2">
    <name type="scientific">Datura stramonium</name>
    <name type="common">Jimsonweed</name>
    <name type="synonym">Common thornapple</name>
    <dbReference type="NCBI Taxonomy" id="4076"/>
    <lineage>
        <taxon>Eukaryota</taxon>
        <taxon>Viridiplantae</taxon>
        <taxon>Streptophyta</taxon>
        <taxon>Embryophyta</taxon>
        <taxon>Tracheophyta</taxon>
        <taxon>Spermatophyta</taxon>
        <taxon>Magnoliopsida</taxon>
        <taxon>eudicotyledons</taxon>
        <taxon>Gunneridae</taxon>
        <taxon>Pentapetalae</taxon>
        <taxon>asterids</taxon>
        <taxon>lamiids</taxon>
        <taxon>Solanales</taxon>
        <taxon>Solanaceae</taxon>
        <taxon>Solanoideae</taxon>
        <taxon>Datureae</taxon>
        <taxon>Datura</taxon>
    </lineage>
</organism>
<reference evidence="1 2" key="1">
    <citation type="journal article" date="2021" name="BMC Genomics">
        <title>Datura genome reveals duplications of psychoactive alkaloid biosynthetic genes and high mutation rate following tissue culture.</title>
        <authorList>
            <person name="Rajewski A."/>
            <person name="Carter-House D."/>
            <person name="Stajich J."/>
            <person name="Litt A."/>
        </authorList>
    </citation>
    <scope>NUCLEOTIDE SEQUENCE [LARGE SCALE GENOMIC DNA]</scope>
    <source>
        <strain evidence="1">AR-01</strain>
    </source>
</reference>
<name>A0ABS8STT6_DATST</name>
<dbReference type="Proteomes" id="UP000823775">
    <property type="component" value="Unassembled WGS sequence"/>
</dbReference>
<keyword evidence="2" id="KW-1185">Reference proteome</keyword>
<feature type="non-terminal residue" evidence="1">
    <location>
        <position position="128"/>
    </location>
</feature>
<comment type="caution">
    <text evidence="1">The sequence shown here is derived from an EMBL/GenBank/DDBJ whole genome shotgun (WGS) entry which is preliminary data.</text>
</comment>
<gene>
    <name evidence="1" type="ORF">HAX54_048255</name>
</gene>
<dbReference type="EMBL" id="JACEIK010000793">
    <property type="protein sequence ID" value="MCD7462323.1"/>
    <property type="molecule type" value="Genomic_DNA"/>
</dbReference>